<feature type="compositionally biased region" description="Acidic residues" evidence="1">
    <location>
        <begin position="566"/>
        <end position="585"/>
    </location>
</feature>
<feature type="compositionally biased region" description="Acidic residues" evidence="1">
    <location>
        <begin position="262"/>
        <end position="280"/>
    </location>
</feature>
<dbReference type="PANTHER" id="PTHR28336">
    <property type="entry name" value="BA1-643"/>
    <property type="match status" value="1"/>
</dbReference>
<feature type="region of interest" description="Disordered" evidence="1">
    <location>
        <begin position="1"/>
        <end position="77"/>
    </location>
</feature>
<proteinExistence type="predicted"/>
<dbReference type="PANTHER" id="PTHR28336:SF3">
    <property type="entry name" value="CHROMOSOME 11 C6ORF62 HOMOLOG"/>
    <property type="match status" value="1"/>
</dbReference>
<feature type="region of interest" description="Disordered" evidence="1">
    <location>
        <begin position="925"/>
        <end position="945"/>
    </location>
</feature>
<reference evidence="5" key="1">
    <citation type="submission" date="2017-02" db="UniProtKB">
        <authorList>
            <consortium name="WormBaseParasite"/>
        </authorList>
    </citation>
    <scope>IDENTIFICATION</scope>
</reference>
<dbReference type="InterPro" id="IPR011029">
    <property type="entry name" value="DEATH-like_dom_sf"/>
</dbReference>
<dbReference type="PROSITE" id="PS50017">
    <property type="entry name" value="DEATH_DOMAIN"/>
    <property type="match status" value="1"/>
</dbReference>
<feature type="compositionally biased region" description="Polar residues" evidence="1">
    <location>
        <begin position="64"/>
        <end position="73"/>
    </location>
</feature>
<evidence type="ECO:0000259" key="2">
    <source>
        <dbReference type="PROSITE" id="PS50017"/>
    </source>
</evidence>
<accession>A0A0R3T1N0</accession>
<dbReference type="AlphaFoldDB" id="A0A0R3T1N0"/>
<keyword evidence="4" id="KW-1185">Reference proteome</keyword>
<feature type="domain" description="Death" evidence="2">
    <location>
        <begin position="837"/>
        <end position="922"/>
    </location>
</feature>
<dbReference type="Proteomes" id="UP000278807">
    <property type="component" value="Unassembled WGS sequence"/>
</dbReference>
<feature type="compositionally biased region" description="Acidic residues" evidence="1">
    <location>
        <begin position="14"/>
        <end position="58"/>
    </location>
</feature>
<dbReference type="Pfam" id="PF19011">
    <property type="entry name" value="DUF5740"/>
    <property type="match status" value="1"/>
</dbReference>
<evidence type="ECO:0000313" key="4">
    <source>
        <dbReference type="Proteomes" id="UP000278807"/>
    </source>
</evidence>
<organism evidence="5">
    <name type="scientific">Rodentolepis nana</name>
    <name type="common">Dwarf tapeworm</name>
    <name type="synonym">Hymenolepis nana</name>
    <dbReference type="NCBI Taxonomy" id="102285"/>
    <lineage>
        <taxon>Eukaryota</taxon>
        <taxon>Metazoa</taxon>
        <taxon>Spiralia</taxon>
        <taxon>Lophotrochozoa</taxon>
        <taxon>Platyhelminthes</taxon>
        <taxon>Cestoda</taxon>
        <taxon>Eucestoda</taxon>
        <taxon>Cyclophyllidea</taxon>
        <taxon>Hymenolepididae</taxon>
        <taxon>Rodentolepis</taxon>
    </lineage>
</organism>
<dbReference type="EMBL" id="UZAE01000251">
    <property type="protein sequence ID" value="VDN96650.1"/>
    <property type="molecule type" value="Genomic_DNA"/>
</dbReference>
<dbReference type="SUPFAM" id="SSF47986">
    <property type="entry name" value="DEATH domain"/>
    <property type="match status" value="1"/>
</dbReference>
<protein>
    <submittedName>
        <fullName evidence="5">Death domain-containing protein</fullName>
    </submittedName>
</protein>
<feature type="region of interest" description="Disordered" evidence="1">
    <location>
        <begin position="558"/>
        <end position="588"/>
    </location>
</feature>
<gene>
    <name evidence="3" type="ORF">HNAJ_LOCUS791</name>
</gene>
<feature type="region of interest" description="Disordered" evidence="1">
    <location>
        <begin position="240"/>
        <end position="281"/>
    </location>
</feature>
<sequence length="945" mass="106912">MSEEQEKTSIASEIVDETANEENEEEKLEENEEELEENEEKLEENEDTVEVEKEDPDETEKNVPETSQINDLNNPELLPNMTPALLRQTIADELERLKNMKPAEFVERLEELKNLHKHIYEAAEKFIKEVVEQVPTLTPIFKLVSEFDQKACDKALETTLDDWENAGITSEDREGIMNSLKERMVEAAKINFDFTHQVSYIASPLTVWRLAACTAIWAGHKELKMAYEKAKFNFEDTESLISGSDDKEDADLADNTVKEDGPDFDALEEGQEQENELDEAEKERVDAEIEIEGQLNAEEIALSERPAPKDWVKYFYTTREGNEERVICYVRAPPDCLTSEDRLICTFGNSDAEWPNLPGNAEVIGHFVCIRPKHPKLICILPDEPWIIGIPHNYGKNPTREVVVYSMESSDTGIDNRLSKRDDLEPPQTMWLDMPTTDVTVENGHYLEFRLSRLAVPLTFAPAVRIRRDIGEIGKPGGKITSLVDKRVQPISQHHAHILRDQNWSLMSQFTSCSAIVTLTGPKKILFENAIITLPLTESNPTNQVAILSNASMPEAFYGRNKTDSSEENSEEKETNEEDKEEESEGIASSSELDAFQASLFLPKLLAGSNSGHSAVNLMWAGLEDSDWQIWKNAEILDTKDNEIYCFSINRIVPRKFMAIETRTAVDSECLTTMAQLLERSISQRIVYACLRQKKEDPSQVCVALCLTEDLETTLEQMGAKGYTEGAKAIGPLFVYERQQFNITLKGNIRLKKIEVEEFDPSAQVSCQNYRGFVEFSYMNLARVPNRKDRTKGRFITELQNVVLCQLLITLPKRDSDTDTDKTISSYKFEANDGITNDSLKQIASKLPEDSWRYLGSALNLSRTQLQAIGGRAEYSGKNKTLTMLRSWIKHLALKEDRTDILSRALATIGRTDLISTLHSSDVKKQVTPESGLSRNSQASAAVKE</sequence>
<evidence type="ECO:0000256" key="1">
    <source>
        <dbReference type="SAM" id="MobiDB-lite"/>
    </source>
</evidence>
<feature type="compositionally biased region" description="Polar residues" evidence="1">
    <location>
        <begin position="928"/>
        <end position="945"/>
    </location>
</feature>
<evidence type="ECO:0000313" key="3">
    <source>
        <dbReference type="EMBL" id="VDN96650.1"/>
    </source>
</evidence>
<dbReference type="InterPro" id="IPR043801">
    <property type="entry name" value="DUF5740"/>
</dbReference>
<dbReference type="InterPro" id="IPR000488">
    <property type="entry name" value="Death_dom"/>
</dbReference>
<dbReference type="WBParaSite" id="HNAJ_0000079101-mRNA-1">
    <property type="protein sequence ID" value="HNAJ_0000079101-mRNA-1"/>
    <property type="gene ID" value="HNAJ_0000079101"/>
</dbReference>
<evidence type="ECO:0000313" key="5">
    <source>
        <dbReference type="WBParaSite" id="HNAJ_0000079101-mRNA-1"/>
    </source>
</evidence>
<dbReference type="Gene3D" id="1.10.533.10">
    <property type="entry name" value="Death Domain, Fas"/>
    <property type="match status" value="1"/>
</dbReference>
<dbReference type="GO" id="GO:0007165">
    <property type="term" value="P:signal transduction"/>
    <property type="evidence" value="ECO:0007669"/>
    <property type="project" value="InterPro"/>
</dbReference>
<dbReference type="Pfam" id="PF00531">
    <property type="entry name" value="Death"/>
    <property type="match status" value="1"/>
</dbReference>
<dbReference type="OrthoDB" id="6118651at2759"/>
<reference evidence="3 4" key="2">
    <citation type="submission" date="2018-11" db="EMBL/GenBank/DDBJ databases">
        <authorList>
            <consortium name="Pathogen Informatics"/>
        </authorList>
    </citation>
    <scope>NUCLEOTIDE SEQUENCE [LARGE SCALE GENOMIC DNA]</scope>
</reference>
<name>A0A0R3T1N0_RODNA</name>